<dbReference type="Pfam" id="PF07715">
    <property type="entry name" value="Plug"/>
    <property type="match status" value="1"/>
</dbReference>
<organism evidence="15 16">
    <name type="scientific">Candidatus Opimibacter skivensis</name>
    <dbReference type="NCBI Taxonomy" id="2982028"/>
    <lineage>
        <taxon>Bacteria</taxon>
        <taxon>Pseudomonadati</taxon>
        <taxon>Bacteroidota</taxon>
        <taxon>Saprospiria</taxon>
        <taxon>Saprospirales</taxon>
        <taxon>Saprospiraceae</taxon>
        <taxon>Candidatus Opimibacter</taxon>
    </lineage>
</organism>
<keyword evidence="9 10" id="KW-0998">Cell outer membrane</keyword>
<evidence type="ECO:0000256" key="2">
    <source>
        <dbReference type="ARBA" id="ARBA00022448"/>
    </source>
</evidence>
<dbReference type="Gene3D" id="2.170.130.10">
    <property type="entry name" value="TonB-dependent receptor, plug domain"/>
    <property type="match status" value="1"/>
</dbReference>
<evidence type="ECO:0000313" key="15">
    <source>
        <dbReference type="EMBL" id="MBK9984246.1"/>
    </source>
</evidence>
<dbReference type="EMBL" id="JADKGY010000029">
    <property type="protein sequence ID" value="MBK9984246.1"/>
    <property type="molecule type" value="Genomic_DNA"/>
</dbReference>
<dbReference type="SUPFAM" id="SSF49464">
    <property type="entry name" value="Carboxypeptidase regulatory domain-like"/>
    <property type="match status" value="1"/>
</dbReference>
<keyword evidence="5 12" id="KW-0732">Signal</keyword>
<evidence type="ECO:0000259" key="13">
    <source>
        <dbReference type="Pfam" id="PF00593"/>
    </source>
</evidence>
<comment type="subcellular location">
    <subcellularLocation>
        <location evidence="1 10">Cell outer membrane</location>
        <topology evidence="1 10">Multi-pass membrane protein</topology>
    </subcellularLocation>
</comment>
<evidence type="ECO:0000256" key="7">
    <source>
        <dbReference type="ARBA" id="ARBA00023136"/>
    </source>
</evidence>
<keyword evidence="8 15" id="KW-0675">Receptor</keyword>
<dbReference type="PROSITE" id="PS52016">
    <property type="entry name" value="TONB_DEPENDENT_REC_3"/>
    <property type="match status" value="1"/>
</dbReference>
<evidence type="ECO:0000256" key="4">
    <source>
        <dbReference type="ARBA" id="ARBA00022692"/>
    </source>
</evidence>
<evidence type="ECO:0000256" key="8">
    <source>
        <dbReference type="ARBA" id="ARBA00023170"/>
    </source>
</evidence>
<keyword evidence="6 11" id="KW-0798">TonB box</keyword>
<name>A0A9D7SXY6_9BACT</name>
<dbReference type="PANTHER" id="PTHR30069:SF29">
    <property type="entry name" value="HEMOGLOBIN AND HEMOGLOBIN-HAPTOGLOBIN-BINDING PROTEIN 1-RELATED"/>
    <property type="match status" value="1"/>
</dbReference>
<dbReference type="Gene3D" id="2.60.40.1120">
    <property type="entry name" value="Carboxypeptidase-like, regulatory domain"/>
    <property type="match status" value="1"/>
</dbReference>
<dbReference type="InterPro" id="IPR037066">
    <property type="entry name" value="Plug_dom_sf"/>
</dbReference>
<dbReference type="InterPro" id="IPR008969">
    <property type="entry name" value="CarboxyPept-like_regulatory"/>
</dbReference>
<dbReference type="InterPro" id="IPR036942">
    <property type="entry name" value="Beta-barrel_TonB_sf"/>
</dbReference>
<evidence type="ECO:0000256" key="1">
    <source>
        <dbReference type="ARBA" id="ARBA00004571"/>
    </source>
</evidence>
<evidence type="ECO:0000256" key="9">
    <source>
        <dbReference type="ARBA" id="ARBA00023237"/>
    </source>
</evidence>
<evidence type="ECO:0000313" key="16">
    <source>
        <dbReference type="Proteomes" id="UP000808337"/>
    </source>
</evidence>
<keyword evidence="2 10" id="KW-0813">Transport</keyword>
<evidence type="ECO:0000259" key="14">
    <source>
        <dbReference type="Pfam" id="PF07715"/>
    </source>
</evidence>
<dbReference type="Pfam" id="PF00593">
    <property type="entry name" value="TonB_dep_Rec_b-barrel"/>
    <property type="match status" value="1"/>
</dbReference>
<dbReference type="Gene3D" id="2.40.170.20">
    <property type="entry name" value="TonB-dependent receptor, beta-barrel domain"/>
    <property type="match status" value="1"/>
</dbReference>
<dbReference type="InterPro" id="IPR012910">
    <property type="entry name" value="Plug_dom"/>
</dbReference>
<evidence type="ECO:0000256" key="5">
    <source>
        <dbReference type="ARBA" id="ARBA00022729"/>
    </source>
</evidence>
<sequence length="782" mass="88290">MRHTLLRYLLTCVCFSIIILAHGQTNHTLSGYIKDKESGETLIGANIHLEEDLANGTVTNTYGFYSITLPRGVHRFVFSYLGYQSFTKEISLDTNTTLNVDLISGIEMQEVVVSAKENQQDENVQSTSMGRVNLPTEQIKVLPALLGEIDILKTIQLLPGVSSAGEGSAGFYVRGGGADQNLVLLDEAVVYNSGHFLGFFSVFNADAIKNTTLIKGGIPASYGGRLSSVLDIQMKEGNNQHFAAEGGIGLISSRLTLEGPIIKEKASFLVSARRTYGFDLAQPLISKTDFAGTNYFFYDLNTKINYQFSQKDRIYLSGYFGRDVLTLAQRERDLQFKLPYGNATATLRWNHLFNDKLFFNLATIYNDYQFRAGFDQDEFHFDVFSGVRDIGVKFDFDYFPSTQHQIKTGFQGTYHRLTPNIVTGSAGETDFVSSAKPKFGNEFALYVQDDWKLNDWLRINLGLRGTLFQQTGPYTSKISGKVYSSGEVVKTYNSLEPRIFINTTLGPNSSLKGGVTATTQYLHLVSNSSSTLPADVWVPSSEIVKPQRGWQYAAGYFQNFQNNGYEASVEAYYKSLHDQIDYRESFVDNSVDQVEDEFVFGKGKAYGLEFFVRKNKGDLNGWIGYTLSRTERTFPDIENGRVFPATYDRTHDLTFVSNYNINPRLTAGLVFIYATGRTFTPLERLYVISGNLQTDYGPRNSQRLEPYHRMDISLTWTPKGSAAKRFKSSWVFSVYNLYNRKNTFFTYTDYNTDLQMGEATIKAYKVSIFPILPSVTWNFKWQ</sequence>
<keyword evidence="7 10" id="KW-0472">Membrane</keyword>
<comment type="similarity">
    <text evidence="10 11">Belongs to the TonB-dependent receptor family.</text>
</comment>
<keyword evidence="4 10" id="KW-0812">Transmembrane</keyword>
<reference evidence="15 16" key="1">
    <citation type="submission" date="2020-10" db="EMBL/GenBank/DDBJ databases">
        <title>Connecting structure to function with the recovery of over 1000 high-quality activated sludge metagenome-assembled genomes encoding full-length rRNA genes using long-read sequencing.</title>
        <authorList>
            <person name="Singleton C.M."/>
            <person name="Petriglieri F."/>
            <person name="Kristensen J.M."/>
            <person name="Kirkegaard R.H."/>
            <person name="Michaelsen T.Y."/>
            <person name="Andersen M.H."/>
            <person name="Karst S.M."/>
            <person name="Dueholm M.S."/>
            <person name="Nielsen P.H."/>
            <person name="Albertsen M."/>
        </authorList>
    </citation>
    <scope>NUCLEOTIDE SEQUENCE [LARGE SCALE GENOMIC DNA]</scope>
    <source>
        <strain evidence="15">Ribe_18-Q3-R11-54_MAXAC.273</strain>
    </source>
</reference>
<dbReference type="SUPFAM" id="SSF56935">
    <property type="entry name" value="Porins"/>
    <property type="match status" value="1"/>
</dbReference>
<dbReference type="GO" id="GO:0015344">
    <property type="term" value="F:siderophore uptake transmembrane transporter activity"/>
    <property type="evidence" value="ECO:0007669"/>
    <property type="project" value="TreeGrafter"/>
</dbReference>
<evidence type="ECO:0000256" key="3">
    <source>
        <dbReference type="ARBA" id="ARBA00022452"/>
    </source>
</evidence>
<evidence type="ECO:0000256" key="10">
    <source>
        <dbReference type="PROSITE-ProRule" id="PRU01360"/>
    </source>
</evidence>
<dbReference type="PANTHER" id="PTHR30069">
    <property type="entry name" value="TONB-DEPENDENT OUTER MEMBRANE RECEPTOR"/>
    <property type="match status" value="1"/>
</dbReference>
<dbReference type="GO" id="GO:0009279">
    <property type="term" value="C:cell outer membrane"/>
    <property type="evidence" value="ECO:0007669"/>
    <property type="project" value="UniProtKB-SubCell"/>
</dbReference>
<feature type="chain" id="PRO_5039259631" evidence="12">
    <location>
        <begin position="24"/>
        <end position="782"/>
    </location>
</feature>
<evidence type="ECO:0000256" key="11">
    <source>
        <dbReference type="RuleBase" id="RU003357"/>
    </source>
</evidence>
<dbReference type="InterPro" id="IPR039426">
    <property type="entry name" value="TonB-dep_rcpt-like"/>
</dbReference>
<accession>A0A9D7SXY6</accession>
<evidence type="ECO:0000256" key="6">
    <source>
        <dbReference type="ARBA" id="ARBA00023077"/>
    </source>
</evidence>
<evidence type="ECO:0000256" key="12">
    <source>
        <dbReference type="SAM" id="SignalP"/>
    </source>
</evidence>
<keyword evidence="3 10" id="KW-1134">Transmembrane beta strand</keyword>
<proteinExistence type="inferred from homology"/>
<dbReference type="InterPro" id="IPR000531">
    <property type="entry name" value="Beta-barrel_TonB"/>
</dbReference>
<feature type="signal peptide" evidence="12">
    <location>
        <begin position="1"/>
        <end position="23"/>
    </location>
</feature>
<protein>
    <submittedName>
        <fullName evidence="15">TonB-dependent receptor</fullName>
    </submittedName>
</protein>
<comment type="caution">
    <text evidence="15">The sequence shown here is derived from an EMBL/GenBank/DDBJ whole genome shotgun (WGS) entry which is preliminary data.</text>
</comment>
<gene>
    <name evidence="15" type="ORF">IPP15_18055</name>
</gene>
<dbReference type="Proteomes" id="UP000808337">
    <property type="component" value="Unassembled WGS sequence"/>
</dbReference>
<dbReference type="GO" id="GO:0044718">
    <property type="term" value="P:siderophore transmembrane transport"/>
    <property type="evidence" value="ECO:0007669"/>
    <property type="project" value="TreeGrafter"/>
</dbReference>
<feature type="domain" description="TonB-dependent receptor-like beta-barrel" evidence="13">
    <location>
        <begin position="290"/>
        <end position="737"/>
    </location>
</feature>
<dbReference type="Pfam" id="PF13715">
    <property type="entry name" value="CarbopepD_reg_2"/>
    <property type="match status" value="1"/>
</dbReference>
<dbReference type="AlphaFoldDB" id="A0A9D7SXY6"/>
<feature type="domain" description="TonB-dependent receptor plug" evidence="14">
    <location>
        <begin position="150"/>
        <end position="225"/>
    </location>
</feature>